<accession>A0A0F9X7S0</accession>
<dbReference type="InterPro" id="IPR021352">
    <property type="entry name" value="DUF2971"/>
</dbReference>
<comment type="caution">
    <text evidence="1">The sequence shown here is derived from an EMBL/GenBank/DDBJ whole genome shotgun (WGS) entry which is preliminary data.</text>
</comment>
<evidence type="ECO:0000313" key="1">
    <source>
        <dbReference type="EMBL" id="KKN95016.1"/>
    </source>
</evidence>
<dbReference type="AlphaFoldDB" id="A0A0F9X7S0"/>
<proteinExistence type="predicted"/>
<gene>
    <name evidence="1" type="ORF">LCGC14_0183430</name>
</gene>
<sequence length="480" mass="56449">MKKEFYRFRRINSLIGEFEELENQSIYFAEPESLNDPMEGFRDLYWRGDFIVWRNLFRHYLLCLERLCSLLIISGEEHPITTAHMPVFSGEEDFPTPMYQKLFVKITNKFFDNESLIKFIESISKRTTPVRRDELFFYLRNIHSFALEVIYSEYERSGLIPERKNKNSEADKPICDLLSQDFIGILEKTLRESGGDEKIANAMFSAHHHSNQQMDLIYRYNGNFDSDKKNRNLVIIEFPKEYISQIEKLVFPDWYTACFMSECKSSSVWGHYGDNHSGACLIFNADVINEKPSLNLKGRNGYSSTSGPTYGFSNRMFYPIDYIQGYGQIDFFRMLGRLPTPKLNSMWYTLNGSLSECADDMIKSEDSWRENYWANFYRDVTVKSKDWSYENEHRLILASSLDSFSDPKDRSLNYGFSSLKGIIFGIKTTTEDKLKVIKIIEKKCRETDRDDFKFYQAHYSPEEKCITYSEMSLLSFTKEV</sequence>
<dbReference type="Pfam" id="PF11185">
    <property type="entry name" value="DUF2971"/>
    <property type="match status" value="1"/>
</dbReference>
<protein>
    <recommendedName>
        <fullName evidence="2">DUF2971 domain-containing protein</fullName>
    </recommendedName>
</protein>
<organism evidence="1">
    <name type="scientific">marine sediment metagenome</name>
    <dbReference type="NCBI Taxonomy" id="412755"/>
    <lineage>
        <taxon>unclassified sequences</taxon>
        <taxon>metagenomes</taxon>
        <taxon>ecological metagenomes</taxon>
    </lineage>
</organism>
<dbReference type="EMBL" id="LAZR01000074">
    <property type="protein sequence ID" value="KKN95016.1"/>
    <property type="molecule type" value="Genomic_DNA"/>
</dbReference>
<reference evidence="1" key="1">
    <citation type="journal article" date="2015" name="Nature">
        <title>Complex archaea that bridge the gap between prokaryotes and eukaryotes.</title>
        <authorList>
            <person name="Spang A."/>
            <person name="Saw J.H."/>
            <person name="Jorgensen S.L."/>
            <person name="Zaremba-Niedzwiedzka K."/>
            <person name="Martijn J."/>
            <person name="Lind A.E."/>
            <person name="van Eijk R."/>
            <person name="Schleper C."/>
            <person name="Guy L."/>
            <person name="Ettema T.J."/>
        </authorList>
    </citation>
    <scope>NUCLEOTIDE SEQUENCE</scope>
</reference>
<evidence type="ECO:0008006" key="2">
    <source>
        <dbReference type="Google" id="ProtNLM"/>
    </source>
</evidence>
<name>A0A0F9X7S0_9ZZZZ</name>